<evidence type="ECO:0008006" key="4">
    <source>
        <dbReference type="Google" id="ProtNLM"/>
    </source>
</evidence>
<comment type="caution">
    <text evidence="2">The sequence shown here is derived from an EMBL/GenBank/DDBJ whole genome shotgun (WGS) entry which is preliminary data.</text>
</comment>
<evidence type="ECO:0000256" key="1">
    <source>
        <dbReference type="SAM" id="MobiDB-lite"/>
    </source>
</evidence>
<sequence length="105" mass="10939">MKLHTLLAASFGLATLAGCVEDTGSGNTTAPEQGRPAAGSEYDVSSFEGARAGQAEGGLQALGYENIRSQGLTSWWFNRSTGACARITTSDGRYSDVTMLPAEDC</sequence>
<evidence type="ECO:0000313" key="2">
    <source>
        <dbReference type="EMBL" id="EPX85324.1"/>
    </source>
</evidence>
<organism evidence="2 3">
    <name type="scientific">Salipiger mucosus DSM 16094</name>
    <dbReference type="NCBI Taxonomy" id="1123237"/>
    <lineage>
        <taxon>Bacteria</taxon>
        <taxon>Pseudomonadati</taxon>
        <taxon>Pseudomonadota</taxon>
        <taxon>Alphaproteobacteria</taxon>
        <taxon>Rhodobacterales</taxon>
        <taxon>Roseobacteraceae</taxon>
        <taxon>Salipiger</taxon>
    </lineage>
</organism>
<proteinExistence type="predicted"/>
<reference evidence="3" key="1">
    <citation type="journal article" date="2014" name="Stand. Genomic Sci.">
        <title>Genome sequence of the exopolysaccharide-producing Salipiger mucosus type strain (DSM 16094(T)), a moderately halophilic member of the Roseobacter clade.</title>
        <authorList>
            <person name="Riedel T."/>
            <person name="Spring S."/>
            <person name="Fiebig A."/>
            <person name="Petersen J."/>
            <person name="Kyrpides N.C."/>
            <person name="Goker M."/>
            <person name="Klenk H.P."/>
        </authorList>
    </citation>
    <scope>NUCLEOTIDE SEQUENCE [LARGE SCALE GENOMIC DNA]</scope>
    <source>
        <strain evidence="3">DSM 16094</strain>
    </source>
</reference>
<protein>
    <recommendedName>
        <fullName evidence="4">Lipoprotein</fullName>
    </recommendedName>
</protein>
<accession>S9SG97</accession>
<dbReference type="PROSITE" id="PS51257">
    <property type="entry name" value="PROKAR_LIPOPROTEIN"/>
    <property type="match status" value="1"/>
</dbReference>
<dbReference type="Proteomes" id="UP000015347">
    <property type="component" value="Unassembled WGS sequence"/>
</dbReference>
<dbReference type="RefSeq" id="WP_020039891.1">
    <property type="nucleotide sequence ID" value="NZ_KE557273.1"/>
</dbReference>
<dbReference type="OrthoDB" id="594865at2"/>
<dbReference type="AlphaFoldDB" id="S9SG97"/>
<evidence type="ECO:0000313" key="3">
    <source>
        <dbReference type="Proteomes" id="UP000015347"/>
    </source>
</evidence>
<keyword evidence="3" id="KW-1185">Reference proteome</keyword>
<gene>
    <name evidence="2" type="ORF">Salmuc_02703</name>
</gene>
<dbReference type="STRING" id="1123237.Salmuc_02703"/>
<feature type="region of interest" description="Disordered" evidence="1">
    <location>
        <begin position="23"/>
        <end position="43"/>
    </location>
</feature>
<name>S9SG97_9RHOB</name>
<dbReference type="EMBL" id="APVH01000009">
    <property type="protein sequence ID" value="EPX85324.1"/>
    <property type="molecule type" value="Genomic_DNA"/>
</dbReference>
<dbReference type="HOGENOM" id="CLU_2258755_0_0_5"/>